<keyword evidence="3" id="KW-1185">Reference proteome</keyword>
<dbReference type="Proteomes" id="UP000765509">
    <property type="component" value="Unassembled WGS sequence"/>
</dbReference>
<keyword evidence="1" id="KW-1133">Transmembrane helix</keyword>
<name>A0A9Q3C0C5_9BASI</name>
<reference evidence="2" key="1">
    <citation type="submission" date="2021-03" db="EMBL/GenBank/DDBJ databases">
        <title>Draft genome sequence of rust myrtle Austropuccinia psidii MF-1, a brazilian biotype.</title>
        <authorList>
            <person name="Quecine M.C."/>
            <person name="Pachon D.M.R."/>
            <person name="Bonatelli M.L."/>
            <person name="Correr F.H."/>
            <person name="Franceschini L.M."/>
            <person name="Leite T.F."/>
            <person name="Margarido G.R.A."/>
            <person name="Almeida C.A."/>
            <person name="Ferrarezi J.A."/>
            <person name="Labate C.A."/>
        </authorList>
    </citation>
    <scope>NUCLEOTIDE SEQUENCE</scope>
    <source>
        <strain evidence="2">MF-1</strain>
    </source>
</reference>
<evidence type="ECO:0000313" key="3">
    <source>
        <dbReference type="Proteomes" id="UP000765509"/>
    </source>
</evidence>
<keyword evidence="1" id="KW-0472">Membrane</keyword>
<accession>A0A9Q3C0C5</accession>
<gene>
    <name evidence="2" type="ORF">O181_015679</name>
</gene>
<dbReference type="AlphaFoldDB" id="A0A9Q3C0C5"/>
<comment type="caution">
    <text evidence="2">The sequence shown here is derived from an EMBL/GenBank/DDBJ whole genome shotgun (WGS) entry which is preliminary data.</text>
</comment>
<feature type="transmembrane region" description="Helical" evidence="1">
    <location>
        <begin position="57"/>
        <end position="75"/>
    </location>
</feature>
<keyword evidence="1" id="KW-0812">Transmembrane</keyword>
<organism evidence="2 3">
    <name type="scientific">Austropuccinia psidii MF-1</name>
    <dbReference type="NCBI Taxonomy" id="1389203"/>
    <lineage>
        <taxon>Eukaryota</taxon>
        <taxon>Fungi</taxon>
        <taxon>Dikarya</taxon>
        <taxon>Basidiomycota</taxon>
        <taxon>Pucciniomycotina</taxon>
        <taxon>Pucciniomycetes</taxon>
        <taxon>Pucciniales</taxon>
        <taxon>Sphaerophragmiaceae</taxon>
        <taxon>Austropuccinia</taxon>
    </lineage>
</organism>
<dbReference type="OrthoDB" id="2506636at2759"/>
<protein>
    <recommendedName>
        <fullName evidence="4">Transmembrane protein</fullName>
    </recommendedName>
</protein>
<evidence type="ECO:0008006" key="4">
    <source>
        <dbReference type="Google" id="ProtNLM"/>
    </source>
</evidence>
<proteinExistence type="predicted"/>
<evidence type="ECO:0000256" key="1">
    <source>
        <dbReference type="SAM" id="Phobius"/>
    </source>
</evidence>
<evidence type="ECO:0000313" key="2">
    <source>
        <dbReference type="EMBL" id="MBW0475964.1"/>
    </source>
</evidence>
<sequence length="164" mass="18345">MPYTFQAQVFISYRFPTSFAIQALPPANSSSAASHSFDDEHSKDLISVAHRITMNKVTCLLTFFVLLTILMSFSITKSSKRKCRATLNSDAYGNSWQKPNLKWKSPKKQKDGVVEATIHGRIEVPTNVGSTTKAHVCYATLQVNLTDCSIVLEKNATHNETWDM</sequence>
<dbReference type="EMBL" id="AVOT02004298">
    <property type="protein sequence ID" value="MBW0475964.1"/>
    <property type="molecule type" value="Genomic_DNA"/>
</dbReference>